<dbReference type="SUPFAM" id="SSF56059">
    <property type="entry name" value="Glutathione synthetase ATP-binding domain-like"/>
    <property type="match status" value="2"/>
</dbReference>
<comment type="cofactor">
    <cofactor evidence="16">
        <name>Mg(2+)</name>
        <dbReference type="ChEBI" id="CHEBI:18420"/>
    </cofactor>
    <cofactor evidence="16">
        <name>Mn(2+)</name>
        <dbReference type="ChEBI" id="CHEBI:29035"/>
    </cofactor>
    <text evidence="16">Binds 4 Mg(2+) or Mn(2+) ions per subunit.</text>
</comment>
<feature type="binding site" evidence="16">
    <location>
        <position position="300"/>
    </location>
    <ligand>
        <name>Mg(2+)</name>
        <dbReference type="ChEBI" id="CHEBI:18420"/>
        <label>2</label>
    </ligand>
</feature>
<feature type="binding site" evidence="16">
    <location>
        <position position="298"/>
    </location>
    <ligand>
        <name>Mg(2+)</name>
        <dbReference type="ChEBI" id="CHEBI:18420"/>
        <label>2</label>
    </ligand>
</feature>
<evidence type="ECO:0000256" key="14">
    <source>
        <dbReference type="ARBA" id="ARBA00047359"/>
    </source>
</evidence>
<dbReference type="RefSeq" id="WP_075667026.1">
    <property type="nucleotide sequence ID" value="NZ_CP019030.1"/>
</dbReference>
<keyword evidence="8 16" id="KW-0677">Repeat</keyword>
<feature type="binding site" evidence="16">
    <location>
        <position position="300"/>
    </location>
    <ligand>
        <name>Mn(2+)</name>
        <dbReference type="ChEBI" id="CHEBI:29035"/>
        <label>2</label>
    </ligand>
</feature>
<feature type="domain" description="ATP-grasp" evidence="17">
    <location>
        <begin position="672"/>
        <end position="861"/>
    </location>
</feature>
<feature type="region of interest" description="Allosteric domain" evidence="16">
    <location>
        <begin position="930"/>
        <end position="1029"/>
    </location>
</feature>
<dbReference type="SUPFAM" id="SSF52440">
    <property type="entry name" value="PreATP-grasp domain"/>
    <property type="match status" value="2"/>
</dbReference>
<dbReference type="EC" id="6.3.4.16" evidence="16"/>
<reference evidence="18 19" key="1">
    <citation type="submission" date="2016-12" db="EMBL/GenBank/DDBJ databases">
        <title>Complete Genome Sequence of Lactobacillus fermentum Strain SNUV175, a Probiotic for Treatment of Bacterial Vaginosis.</title>
        <authorList>
            <person name="Lee S."/>
            <person name="You H.J."/>
            <person name="Kwon B."/>
            <person name="Ko G."/>
        </authorList>
    </citation>
    <scope>NUCLEOTIDE SEQUENCE [LARGE SCALE GENOMIC DNA]</scope>
    <source>
        <strain evidence="18 19">SNUV175</strain>
    </source>
</reference>
<comment type="pathway">
    <text evidence="2 16">Amino-acid biosynthesis; L-arginine biosynthesis; carbamoyl phosphate from bicarbonate: step 1/1.</text>
</comment>
<feature type="binding site" evidence="16">
    <location>
        <position position="243"/>
    </location>
    <ligand>
        <name>ATP</name>
        <dbReference type="ChEBI" id="CHEBI:30616"/>
        <label>1</label>
    </ligand>
</feature>
<dbReference type="GO" id="GO:0046872">
    <property type="term" value="F:metal ion binding"/>
    <property type="evidence" value="ECO:0007669"/>
    <property type="project" value="UniProtKB-KW"/>
</dbReference>
<feature type="binding site" evidence="16">
    <location>
        <position position="749"/>
    </location>
    <ligand>
        <name>ATP</name>
        <dbReference type="ChEBI" id="CHEBI:30616"/>
        <label>2</label>
    </ligand>
</feature>
<dbReference type="PROSITE" id="PS00867">
    <property type="entry name" value="CPSASE_2"/>
    <property type="match status" value="2"/>
</dbReference>
<evidence type="ECO:0000256" key="10">
    <source>
        <dbReference type="ARBA" id="ARBA00022840"/>
    </source>
</evidence>
<feature type="binding site" evidence="16">
    <location>
        <position position="298"/>
    </location>
    <ligand>
        <name>Mn(2+)</name>
        <dbReference type="ChEBI" id="CHEBI:29035"/>
        <label>2</label>
    </ligand>
</feature>
<evidence type="ECO:0000259" key="17">
    <source>
        <dbReference type="PROSITE" id="PS50975"/>
    </source>
</evidence>
<name>A0A1L7GSM5_LIMFE</name>
<protein>
    <recommendedName>
        <fullName evidence="16">Carbamoyl phosphate synthase large chain</fullName>
        <ecNumber evidence="16">6.3.4.16</ecNumber>
        <ecNumber evidence="16">6.3.5.5</ecNumber>
    </recommendedName>
    <alternativeName>
        <fullName evidence="16">Carbamoyl phosphate synthetase ammonia chain</fullName>
    </alternativeName>
</protein>
<feature type="binding site" evidence="16">
    <location>
        <position position="129"/>
    </location>
    <ligand>
        <name>ATP</name>
        <dbReference type="ChEBI" id="CHEBI:30616"/>
        <label>1</label>
    </ligand>
</feature>
<dbReference type="NCBIfam" id="NF009455">
    <property type="entry name" value="PRK12815.1"/>
    <property type="match status" value="1"/>
</dbReference>
<proteinExistence type="inferred from homology"/>
<feature type="binding site" evidence="16">
    <location>
        <position position="753"/>
    </location>
    <ligand>
        <name>ATP</name>
        <dbReference type="ChEBI" id="CHEBI:30616"/>
        <label>2</label>
    </ligand>
</feature>
<dbReference type="PROSITE" id="PS50975">
    <property type="entry name" value="ATP_GRASP"/>
    <property type="match status" value="2"/>
</dbReference>
<dbReference type="Gene3D" id="3.30.470.20">
    <property type="entry name" value="ATP-grasp fold, B domain"/>
    <property type="match status" value="2"/>
</dbReference>
<sequence>MPKRTDLHKILVIGSGPIVIGQAAEFDYAGSQACISLKEEGYQVVLVNSNPATIMTDDQIADQVYLEPLTVPSLTEIIELEHPDALLPTLGGQTGLNLAIELDQAGVLNKFGVTILGTDLQTIQEAEDREQFKQLMEEIGQPVPASLTVHTVEAACQFAEEAGYPVIVRPAFTLGGTGGGIANDQEELELIAKRGLAQSPVTECLIEQSIAGLKEIEFEVMRDANGDEISVCCMENFDPVGIHTGDSIVVAPNQTLPDVQYQRLRSAALAIVAALKIEGGCNVQLAQSPISDDYYVIEVNPRVSRSSALASKATGYPIAKIAAKIAVGLNLSEITNPVTQTTIAAFEPALDYVVVKLPRFPFDKFGGADRHLGTQMKATGEVMGIGLTFEEALLKAIDSLEIDPGVQASLLPANDDQLSDQELVAALKSPTDLRLFELFVALKRGYSTADLAEWTKISPFFLHKLAHIWQLKRELVSQGGEVVVSAKRFGFTNAMLASALRCSLSTVEQLVKSAGLAPVYKTVDTCAGEFASATPYYYSSYFPGNNESQPLGNSVLVLGSGPIRIGQGVEFDYTTVHCVQAIQEAGYRAIIINNNPETVSTDFSISDKLYFEPLTIEHVMNVVNLEQPRGVIVQFGGQTAINLTKELVKRGVKILGTSLQGIEQTEDRHQFEELLKDAGIAQPKGATALNLAEAKVIAPVVGYPVMVRPSFVLGGRAMAVVENETELVTYVNKALKAAPNQPVLIDHYVAGLECEVDILSDGHDVLIPGIMEHLEGSGIHSGDSMALYPPVRLTSAQQKEIVRTAIAIGQRVHCLGMMNIQFIVADRVYVIEVNPRASRTVPFMSKVTGYHLAKLATRLILGETLVDLGLPSGLATPSNHFAVKAPVFSFAKLAGLTCRLAPEMKSTGETIGIDESPAVALAKALANSYGLVTPVKGQIVLLNPVAATDSKLRAQLEQAGLRVEVWASQQLPTLEHQRVWAVVNDDKAQTTIAPLNYYALINGVPLFTAATSLSEIMSLSRVGAPLVNL</sequence>
<gene>
    <name evidence="16" type="primary">carB</name>
    <name evidence="18" type="ORF">BUW47_00685</name>
</gene>
<dbReference type="GO" id="GO:0005524">
    <property type="term" value="F:ATP binding"/>
    <property type="evidence" value="ECO:0007669"/>
    <property type="project" value="UniProtKB-UniRule"/>
</dbReference>
<feature type="binding site" evidence="16">
    <location>
        <position position="284"/>
    </location>
    <ligand>
        <name>Mg(2+)</name>
        <dbReference type="ChEBI" id="CHEBI:18420"/>
        <label>1</label>
    </ligand>
</feature>
<feature type="binding site" evidence="16">
    <location>
        <position position="781"/>
    </location>
    <ligand>
        <name>ATP</name>
        <dbReference type="ChEBI" id="CHEBI:30616"/>
        <label>2</label>
    </ligand>
</feature>
<comment type="caution">
    <text evidence="16">Lacks conserved residue(s) required for the propagation of feature annotation.</text>
</comment>
<evidence type="ECO:0000313" key="18">
    <source>
        <dbReference type="EMBL" id="APU45070.1"/>
    </source>
</evidence>
<feature type="binding site" evidence="16">
    <location>
        <position position="832"/>
    </location>
    <ligand>
        <name>ATP</name>
        <dbReference type="ChEBI" id="CHEBI:30616"/>
        <label>2</label>
    </ligand>
</feature>
<dbReference type="GeneID" id="83714901"/>
<feature type="binding site" evidence="16">
    <location>
        <position position="778"/>
    </location>
    <ligand>
        <name>ATP</name>
        <dbReference type="ChEBI" id="CHEBI:30616"/>
        <label>2</label>
    </ligand>
</feature>
<feature type="binding site" evidence="16">
    <location>
        <position position="241"/>
    </location>
    <ligand>
        <name>ATP</name>
        <dbReference type="ChEBI" id="CHEBI:30616"/>
        <label>1</label>
    </ligand>
</feature>
<dbReference type="GO" id="GO:0004087">
    <property type="term" value="F:carbamoyl-phosphate synthase (ammonia) activity"/>
    <property type="evidence" value="ECO:0007669"/>
    <property type="project" value="UniProtKB-EC"/>
</dbReference>
<dbReference type="PROSITE" id="PS00866">
    <property type="entry name" value="CPSASE_1"/>
    <property type="match status" value="2"/>
</dbReference>
<feature type="binding site" evidence="16">
    <location>
        <position position="747"/>
    </location>
    <ligand>
        <name>ATP</name>
        <dbReference type="ChEBI" id="CHEBI:30616"/>
        <label>2</label>
    </ligand>
</feature>
<feature type="binding site" evidence="16">
    <location>
        <position position="175"/>
    </location>
    <ligand>
        <name>ATP</name>
        <dbReference type="ChEBI" id="CHEBI:30616"/>
        <label>1</label>
    </ligand>
</feature>
<evidence type="ECO:0000256" key="3">
    <source>
        <dbReference type="ARBA" id="ARBA00009799"/>
    </source>
</evidence>
<dbReference type="NCBIfam" id="TIGR01369">
    <property type="entry name" value="CPSaseII_lrg"/>
    <property type="match status" value="1"/>
</dbReference>
<dbReference type="UniPathway" id="UPA00068">
    <property type="reaction ID" value="UER00171"/>
</dbReference>
<keyword evidence="12 16" id="KW-0665">Pyrimidine biosynthesis</keyword>
<evidence type="ECO:0000256" key="5">
    <source>
        <dbReference type="ARBA" id="ARBA00022598"/>
    </source>
</evidence>
<dbReference type="InterPro" id="IPR016185">
    <property type="entry name" value="PreATP-grasp_dom_sf"/>
</dbReference>
<dbReference type="NCBIfam" id="NF003671">
    <property type="entry name" value="PRK05294.1"/>
    <property type="match status" value="1"/>
</dbReference>
<dbReference type="SUPFAM" id="SSF48108">
    <property type="entry name" value="Carbamoyl phosphate synthetase, large subunit connection domain"/>
    <property type="match status" value="1"/>
</dbReference>
<keyword evidence="4 16" id="KW-0055">Arginine biosynthesis</keyword>
<dbReference type="FunFam" id="3.30.470.20:FF:000001">
    <property type="entry name" value="Carbamoyl-phosphate synthase large chain"/>
    <property type="match status" value="1"/>
</dbReference>
<dbReference type="AlphaFoldDB" id="A0A1L7GSM5"/>
<dbReference type="GO" id="GO:0044205">
    <property type="term" value="P:'de novo' UMP biosynthetic process"/>
    <property type="evidence" value="ECO:0007669"/>
    <property type="project" value="UniProtKB-UniRule"/>
</dbReference>
<feature type="binding site" evidence="16">
    <location>
        <position position="834"/>
    </location>
    <ligand>
        <name>Mg(2+)</name>
        <dbReference type="ChEBI" id="CHEBI:18420"/>
        <label>4</label>
    </ligand>
</feature>
<keyword evidence="10 16" id="KW-0067">ATP-binding</keyword>
<dbReference type="InterPro" id="IPR006275">
    <property type="entry name" value="CPSase_lsu"/>
</dbReference>
<feature type="binding site" evidence="16">
    <location>
        <position position="298"/>
    </location>
    <ligand>
        <name>Mg(2+)</name>
        <dbReference type="ChEBI" id="CHEBI:18420"/>
        <label>1</label>
    </ligand>
</feature>
<comment type="similarity">
    <text evidence="3 16">Belongs to the CarB family.</text>
</comment>
<evidence type="ECO:0000256" key="1">
    <source>
        <dbReference type="ARBA" id="ARBA00001936"/>
    </source>
</evidence>
<dbReference type="FunFam" id="3.30.470.20:FF:000026">
    <property type="entry name" value="Carbamoyl-phosphate synthase large chain"/>
    <property type="match status" value="1"/>
</dbReference>
<dbReference type="InterPro" id="IPR005479">
    <property type="entry name" value="CPAse_ATP-bd"/>
</dbReference>
<comment type="subunit">
    <text evidence="16">Composed of two chains; the small (or glutamine) chain promotes the hydrolysis of glutamine to ammonia, which is used by the large (or ammonia) chain to synthesize carbamoyl phosphate. Tetramer of heterodimers (alpha,beta)4.</text>
</comment>
<feature type="binding site" evidence="16">
    <location>
        <position position="298"/>
    </location>
    <ligand>
        <name>ATP</name>
        <dbReference type="ChEBI" id="CHEBI:30616"/>
        <label>1</label>
    </ligand>
</feature>
<feature type="binding site" evidence="16">
    <location>
        <position position="832"/>
    </location>
    <ligand>
        <name>Mn(2+)</name>
        <dbReference type="ChEBI" id="CHEBI:29035"/>
        <label>4</label>
    </ligand>
</feature>
<dbReference type="PANTHER" id="PTHR11405:SF53">
    <property type="entry name" value="CARBAMOYL-PHOSPHATE SYNTHASE [AMMONIA], MITOCHONDRIAL"/>
    <property type="match status" value="1"/>
</dbReference>
<dbReference type="EC" id="6.3.5.5" evidence="16"/>
<feature type="region of interest" description="Carboxyphosphate synthetic domain" evidence="16">
    <location>
        <begin position="1"/>
        <end position="401"/>
    </location>
</feature>
<feature type="binding site" evidence="16">
    <location>
        <position position="169"/>
    </location>
    <ligand>
        <name>ATP</name>
        <dbReference type="ChEBI" id="CHEBI:30616"/>
        <label>1</label>
    </ligand>
</feature>
<evidence type="ECO:0000256" key="13">
    <source>
        <dbReference type="ARBA" id="ARBA00023211"/>
    </source>
</evidence>
<evidence type="ECO:0000256" key="2">
    <source>
        <dbReference type="ARBA" id="ARBA00005077"/>
    </source>
</evidence>
<evidence type="ECO:0000256" key="9">
    <source>
        <dbReference type="ARBA" id="ARBA00022741"/>
    </source>
</evidence>
<dbReference type="InterPro" id="IPR005483">
    <property type="entry name" value="CPSase_dom"/>
</dbReference>
<feature type="binding site" evidence="16">
    <location>
        <position position="780"/>
    </location>
    <ligand>
        <name>ATP</name>
        <dbReference type="ChEBI" id="CHEBI:30616"/>
        <label>2</label>
    </ligand>
</feature>
<feature type="binding site" evidence="16">
    <location>
        <position position="832"/>
    </location>
    <ligand>
        <name>Mg(2+)</name>
        <dbReference type="ChEBI" id="CHEBI:18420"/>
        <label>3</label>
    </ligand>
</feature>
<dbReference type="EMBL" id="CP019030">
    <property type="protein sequence ID" value="APU45070.1"/>
    <property type="molecule type" value="Genomic_DNA"/>
</dbReference>
<keyword evidence="13" id="KW-0464">Manganese</keyword>
<feature type="binding site" evidence="16">
    <location>
        <position position="284"/>
    </location>
    <ligand>
        <name>ATP</name>
        <dbReference type="ChEBI" id="CHEBI:30616"/>
        <label>1</label>
    </ligand>
</feature>
<dbReference type="InterPro" id="IPR005480">
    <property type="entry name" value="CPSase_lsu_oligo"/>
</dbReference>
<dbReference type="GO" id="GO:0005737">
    <property type="term" value="C:cytoplasm"/>
    <property type="evidence" value="ECO:0007669"/>
    <property type="project" value="TreeGrafter"/>
</dbReference>
<feature type="binding site" evidence="16">
    <location>
        <position position="298"/>
    </location>
    <ligand>
        <name>Mn(2+)</name>
        <dbReference type="ChEBI" id="CHEBI:29035"/>
        <label>1</label>
    </ligand>
</feature>
<dbReference type="FunFam" id="3.40.50.20:FF:000001">
    <property type="entry name" value="Carbamoyl-phosphate synthase large chain"/>
    <property type="match status" value="2"/>
</dbReference>
<dbReference type="Gene3D" id="3.30.1490.20">
    <property type="entry name" value="ATP-grasp fold, A domain"/>
    <property type="match status" value="1"/>
</dbReference>
<evidence type="ECO:0000256" key="16">
    <source>
        <dbReference type="HAMAP-Rule" id="MF_01210"/>
    </source>
</evidence>
<feature type="binding site" evidence="16">
    <location>
        <position position="208"/>
    </location>
    <ligand>
        <name>ATP</name>
        <dbReference type="ChEBI" id="CHEBI:30616"/>
        <label>1</label>
    </ligand>
</feature>
<feature type="binding site" evidence="16">
    <location>
        <position position="779"/>
    </location>
    <ligand>
        <name>ATP</name>
        <dbReference type="ChEBI" id="CHEBI:30616"/>
        <label>2</label>
    </ligand>
</feature>
<feature type="binding site" evidence="16">
    <location>
        <position position="708"/>
    </location>
    <ligand>
        <name>ATP</name>
        <dbReference type="ChEBI" id="CHEBI:30616"/>
        <label>2</label>
    </ligand>
</feature>
<accession>A0A1L7GSM5</accession>
<evidence type="ECO:0000256" key="8">
    <source>
        <dbReference type="ARBA" id="ARBA00022737"/>
    </source>
</evidence>
<dbReference type="Proteomes" id="UP000185427">
    <property type="component" value="Chromosome"/>
</dbReference>
<dbReference type="SMART" id="SM01096">
    <property type="entry name" value="CPSase_L_D3"/>
    <property type="match status" value="1"/>
</dbReference>
<feature type="binding site" evidence="16">
    <location>
        <position position="210"/>
    </location>
    <ligand>
        <name>ATP</name>
        <dbReference type="ChEBI" id="CHEBI:30616"/>
        <label>1</label>
    </ligand>
</feature>
<dbReference type="GO" id="GO:0006526">
    <property type="term" value="P:L-arginine biosynthetic process"/>
    <property type="evidence" value="ECO:0007669"/>
    <property type="project" value="UniProtKB-UniRule"/>
</dbReference>
<comment type="pathway">
    <text evidence="16">Pyrimidine metabolism; UMP biosynthesis via de novo pathway; (S)-dihydroorotate from bicarbonate: step 1/3.</text>
</comment>
<dbReference type="Gene3D" id="1.10.1030.10">
    <property type="entry name" value="Carbamoyl-phosphate synthetase, large subunit oligomerisation domain"/>
    <property type="match status" value="1"/>
</dbReference>
<feature type="binding site" evidence="16">
    <location>
        <position position="821"/>
    </location>
    <ligand>
        <name>Mn(2+)</name>
        <dbReference type="ChEBI" id="CHEBI:29035"/>
        <label>3</label>
    </ligand>
</feature>
<dbReference type="Pfam" id="PF02787">
    <property type="entry name" value="CPSase_L_D3"/>
    <property type="match status" value="1"/>
</dbReference>
<evidence type="ECO:0000256" key="7">
    <source>
        <dbReference type="ARBA" id="ARBA00022723"/>
    </source>
</evidence>
<feature type="binding site" evidence="16">
    <location>
        <position position="284"/>
    </location>
    <ligand>
        <name>Mn(2+)</name>
        <dbReference type="ChEBI" id="CHEBI:29035"/>
        <label>1</label>
    </ligand>
</feature>
<feature type="binding site" evidence="16">
    <location>
        <position position="242"/>
    </location>
    <ligand>
        <name>ATP</name>
        <dbReference type="ChEBI" id="CHEBI:30616"/>
        <label>1</label>
    </ligand>
</feature>
<evidence type="ECO:0000256" key="6">
    <source>
        <dbReference type="ARBA" id="ARBA00022605"/>
    </source>
</evidence>
<dbReference type="InterPro" id="IPR011761">
    <property type="entry name" value="ATP-grasp"/>
</dbReference>
<keyword evidence="5 16" id="KW-0436">Ligase</keyword>
<evidence type="ECO:0000256" key="11">
    <source>
        <dbReference type="ARBA" id="ARBA00022842"/>
    </source>
</evidence>
<comment type="domain">
    <text evidence="16">The large subunit is composed of 2 ATP-grasp domains that are involved in binding the 2 ATP molecules needed for carbamoyl phosphate synthesis. The N-terminal ATP-grasp domain (referred to as the carboxyphosphate synthetic component) catalyzes the ATP-dependent phosphorylation of hydrogencarbonate to carboxyphosphate and the subsequent nucleophilic attack by ammonia to form a carbamate intermediate. The C-terminal ATP-grasp domain (referred to as the carbamoyl phosphate synthetic component) then catalyzes the phosphorylation of carbamate with the second ATP to form the end product carbamoyl phosphate. The reactive and unstable enzyme intermediates are sequentially channeled from one active site to the next through the interior of the protein over a distance of at least 96 A.</text>
</comment>
<dbReference type="UniPathway" id="UPA00070">
    <property type="reaction ID" value="UER00115"/>
</dbReference>
<feature type="binding site" evidence="16">
    <location>
        <position position="821"/>
    </location>
    <ligand>
        <name>Mg(2+)</name>
        <dbReference type="ChEBI" id="CHEBI:18420"/>
        <label>3</label>
    </ligand>
</feature>
<evidence type="ECO:0000256" key="15">
    <source>
        <dbReference type="ARBA" id="ARBA00048816"/>
    </source>
</evidence>
<feature type="binding site" evidence="16">
    <location>
        <position position="821"/>
    </location>
    <ligand>
        <name>ATP</name>
        <dbReference type="ChEBI" id="CHEBI:30616"/>
        <label>2</label>
    </ligand>
</feature>
<keyword evidence="7" id="KW-0479">Metal-binding</keyword>
<feature type="binding site" evidence="16">
    <location>
        <position position="834"/>
    </location>
    <ligand>
        <name>Mn(2+)</name>
        <dbReference type="ChEBI" id="CHEBI:29035"/>
        <label>4</label>
    </ligand>
</feature>
<evidence type="ECO:0000256" key="4">
    <source>
        <dbReference type="ARBA" id="ARBA00022571"/>
    </source>
</evidence>
<comment type="catalytic activity">
    <reaction evidence="15 16">
        <text>hydrogencarbonate + L-glutamine + 2 ATP + H2O = carbamoyl phosphate + L-glutamate + 2 ADP + phosphate + 2 H(+)</text>
        <dbReference type="Rhea" id="RHEA:18633"/>
        <dbReference type="ChEBI" id="CHEBI:15377"/>
        <dbReference type="ChEBI" id="CHEBI:15378"/>
        <dbReference type="ChEBI" id="CHEBI:17544"/>
        <dbReference type="ChEBI" id="CHEBI:29985"/>
        <dbReference type="ChEBI" id="CHEBI:30616"/>
        <dbReference type="ChEBI" id="CHEBI:43474"/>
        <dbReference type="ChEBI" id="CHEBI:58228"/>
        <dbReference type="ChEBI" id="CHEBI:58359"/>
        <dbReference type="ChEBI" id="CHEBI:456216"/>
        <dbReference type="EC" id="6.3.5.5"/>
    </reaction>
</comment>
<dbReference type="GO" id="GO:0006541">
    <property type="term" value="P:glutamine metabolic process"/>
    <property type="evidence" value="ECO:0007669"/>
    <property type="project" value="TreeGrafter"/>
</dbReference>
<comment type="catalytic activity">
    <reaction evidence="14 16">
        <text>hydrogencarbonate + NH4(+) + 2 ATP = carbamoyl phosphate + 2 ADP + phosphate + 2 H(+)</text>
        <dbReference type="Rhea" id="RHEA:18029"/>
        <dbReference type="ChEBI" id="CHEBI:15378"/>
        <dbReference type="ChEBI" id="CHEBI:17544"/>
        <dbReference type="ChEBI" id="CHEBI:28938"/>
        <dbReference type="ChEBI" id="CHEBI:30616"/>
        <dbReference type="ChEBI" id="CHEBI:43474"/>
        <dbReference type="ChEBI" id="CHEBI:58228"/>
        <dbReference type="ChEBI" id="CHEBI:456216"/>
        <dbReference type="EC" id="6.3.4.16"/>
    </reaction>
</comment>
<dbReference type="HAMAP" id="MF_01210_B">
    <property type="entry name" value="CPSase_L_chain_B"/>
    <property type="match status" value="1"/>
</dbReference>
<dbReference type="Pfam" id="PF02786">
    <property type="entry name" value="CPSase_L_D2"/>
    <property type="match status" value="2"/>
</dbReference>
<dbReference type="InterPro" id="IPR036897">
    <property type="entry name" value="CarbamoylP_synth_lsu_oligo_sf"/>
</dbReference>
<feature type="binding site" evidence="16">
    <location>
        <position position="176"/>
    </location>
    <ligand>
        <name>ATP</name>
        <dbReference type="ChEBI" id="CHEBI:30616"/>
        <label>1</label>
    </ligand>
</feature>
<keyword evidence="11" id="KW-0460">Magnesium</keyword>
<dbReference type="InterPro" id="IPR058047">
    <property type="entry name" value="CPSase_preATP-grasp"/>
</dbReference>
<keyword evidence="6 16" id="KW-0028">Amino-acid biosynthesis</keyword>
<dbReference type="PANTHER" id="PTHR11405">
    <property type="entry name" value="CARBAMOYLTRANSFERASE FAMILY MEMBER"/>
    <property type="match status" value="1"/>
</dbReference>
<organism evidence="18 19">
    <name type="scientific">Limosilactobacillus fermentum</name>
    <name type="common">Lactobacillus fermentum</name>
    <dbReference type="NCBI Taxonomy" id="1613"/>
    <lineage>
        <taxon>Bacteria</taxon>
        <taxon>Bacillati</taxon>
        <taxon>Bacillota</taxon>
        <taxon>Bacilli</taxon>
        <taxon>Lactobacillales</taxon>
        <taxon>Lactobacillaceae</taxon>
        <taxon>Limosilactobacillus</taxon>
    </lineage>
</organism>
<evidence type="ECO:0000256" key="12">
    <source>
        <dbReference type="ARBA" id="ARBA00022975"/>
    </source>
</evidence>
<feature type="binding site" evidence="16">
    <location>
        <position position="832"/>
    </location>
    <ligand>
        <name>Mg(2+)</name>
        <dbReference type="ChEBI" id="CHEBI:18420"/>
        <label>4</label>
    </ligand>
</feature>
<comment type="cofactor">
    <cofactor evidence="1">
        <name>Mn(2+)</name>
        <dbReference type="ChEBI" id="CHEBI:29035"/>
    </cofactor>
</comment>
<dbReference type="OrthoDB" id="9804197at2"/>
<feature type="binding site" evidence="16">
    <location>
        <position position="832"/>
    </location>
    <ligand>
        <name>Mn(2+)</name>
        <dbReference type="ChEBI" id="CHEBI:29035"/>
        <label>3</label>
    </ligand>
</feature>
<comment type="function">
    <text evidence="16">Large subunit of the glutamine-dependent carbamoyl phosphate synthetase (CPSase). CPSase catalyzes the formation of carbamoyl phosphate from the ammonia moiety of glutamine, carbonate, and phosphate donated by ATP, constituting the first step of 2 biosynthetic pathways, one leading to arginine and/or urea and the other to pyrimidine nucleotides. The large subunit (synthetase) binds the substrates ammonia (free or transferred from glutamine from the small subunit), hydrogencarbonate and ATP and carries out an ATP-coupled ligase reaction, activating hydrogencarbonate by forming carboxy phosphate which reacts with ammonia to form carbamoyl phosphate.</text>
</comment>
<feature type="binding site" evidence="16">
    <location>
        <position position="215"/>
    </location>
    <ligand>
        <name>ATP</name>
        <dbReference type="ChEBI" id="CHEBI:30616"/>
        <label>1</label>
    </ligand>
</feature>
<dbReference type="GO" id="GO:0004088">
    <property type="term" value="F:carbamoyl-phosphate synthase (glutamine-hydrolyzing) activity"/>
    <property type="evidence" value="ECO:0007669"/>
    <property type="project" value="UniProtKB-UniRule"/>
</dbReference>
<dbReference type="Gene3D" id="3.40.50.20">
    <property type="match status" value="2"/>
</dbReference>
<keyword evidence="9 16" id="KW-0547">Nucleotide-binding</keyword>
<evidence type="ECO:0000313" key="19">
    <source>
        <dbReference type="Proteomes" id="UP000185427"/>
    </source>
</evidence>
<feature type="domain" description="ATP-grasp" evidence="17">
    <location>
        <begin position="133"/>
        <end position="327"/>
    </location>
</feature>
<dbReference type="PRINTS" id="PR00098">
    <property type="entry name" value="CPSASE"/>
</dbReference>
<dbReference type="Pfam" id="PF25596">
    <property type="entry name" value="CPSase_L_D1"/>
    <property type="match status" value="2"/>
</dbReference>
<dbReference type="InterPro" id="IPR013815">
    <property type="entry name" value="ATP_grasp_subdomain_1"/>
</dbReference>